<sequence>FGNWFKWYHIHVVSSNGFGHKFRDRFSRLVVLTAQELTSNKLNCFCGLKLINYKIDITFSAVKVIDPCPKIFDYRWR</sequence>
<organism evidence="1">
    <name type="scientific">Lepeophtheirus salmonis</name>
    <name type="common">Salmon louse</name>
    <name type="synonym">Caligus salmonis</name>
    <dbReference type="NCBI Taxonomy" id="72036"/>
    <lineage>
        <taxon>Eukaryota</taxon>
        <taxon>Metazoa</taxon>
        <taxon>Ecdysozoa</taxon>
        <taxon>Arthropoda</taxon>
        <taxon>Crustacea</taxon>
        <taxon>Multicrustacea</taxon>
        <taxon>Hexanauplia</taxon>
        <taxon>Copepoda</taxon>
        <taxon>Siphonostomatoida</taxon>
        <taxon>Caligidae</taxon>
        <taxon>Lepeophtheirus</taxon>
    </lineage>
</organism>
<feature type="non-terminal residue" evidence="1">
    <location>
        <position position="1"/>
    </location>
</feature>
<protein>
    <submittedName>
        <fullName evidence="1">Uncharacterized protein</fullName>
    </submittedName>
</protein>
<dbReference type="AlphaFoldDB" id="A0A0K2V4Q3"/>
<accession>A0A0K2V4Q3</accession>
<name>A0A0K2V4Q3_LEPSM</name>
<evidence type="ECO:0000313" key="1">
    <source>
        <dbReference type="EMBL" id="CDW44931.1"/>
    </source>
</evidence>
<proteinExistence type="predicted"/>
<reference evidence="1" key="1">
    <citation type="submission" date="2014-05" db="EMBL/GenBank/DDBJ databases">
        <authorList>
            <person name="Chronopoulou M."/>
        </authorList>
    </citation>
    <scope>NUCLEOTIDE SEQUENCE</scope>
    <source>
        <tissue evidence="1">Whole organism</tissue>
    </source>
</reference>
<dbReference type="EMBL" id="HACA01027570">
    <property type="protein sequence ID" value="CDW44931.1"/>
    <property type="molecule type" value="Transcribed_RNA"/>
</dbReference>